<name>A0A0R3T7R7_RODNA</name>
<reference evidence="6" key="1">
    <citation type="submission" date="2017-02" db="UniProtKB">
        <authorList>
            <consortium name="WormBaseParasite"/>
        </authorList>
    </citation>
    <scope>IDENTIFICATION</scope>
</reference>
<dbReference type="GO" id="GO:0060285">
    <property type="term" value="P:cilium-dependent cell motility"/>
    <property type="evidence" value="ECO:0007669"/>
    <property type="project" value="TreeGrafter"/>
</dbReference>
<dbReference type="Pfam" id="PF14772">
    <property type="entry name" value="NYD-SP28"/>
    <property type="match status" value="1"/>
</dbReference>
<dbReference type="EMBL" id="UZAE01001712">
    <property type="protein sequence ID" value="VDN98963.1"/>
    <property type="molecule type" value="Genomic_DNA"/>
</dbReference>
<dbReference type="Proteomes" id="UP000278807">
    <property type="component" value="Unassembled WGS sequence"/>
</dbReference>
<dbReference type="PANTHER" id="PTHR21625">
    <property type="entry name" value="NYD-SP28 PROTEIN"/>
    <property type="match status" value="1"/>
</dbReference>
<dbReference type="WBParaSite" id="HNAJ_0000310501-mRNA-1">
    <property type="protein sequence ID" value="HNAJ_0000310501-mRNA-1"/>
    <property type="gene ID" value="HNAJ_0000310501"/>
</dbReference>
<dbReference type="GO" id="GO:0070286">
    <property type="term" value="P:axonemal dynein complex assembly"/>
    <property type="evidence" value="ECO:0007669"/>
    <property type="project" value="InterPro"/>
</dbReference>
<sequence>MDDFTRNLYFDINNDPDKGLSVDSANYEERILARRIRIAERIASQQPGYFDEKLSNADSEDDGLIKAQITESVRSIANQFQNSNDFITNIRVACDARESLRRTEEEKLDSERDAKFESTRSTTEKLFEEAQSKWKFADYTVEPHDLRNVR</sequence>
<dbReference type="InterPro" id="IPR039505">
    <property type="entry name" value="DRC1/2_N"/>
</dbReference>
<evidence type="ECO:0000256" key="2">
    <source>
        <dbReference type="SAM" id="MobiDB-lite"/>
    </source>
</evidence>
<keyword evidence="5" id="KW-1185">Reference proteome</keyword>
<protein>
    <submittedName>
        <fullName evidence="6">NYD-SP28 domain-containing protein</fullName>
    </submittedName>
</protein>
<evidence type="ECO:0000313" key="5">
    <source>
        <dbReference type="Proteomes" id="UP000278807"/>
    </source>
</evidence>
<evidence type="ECO:0000259" key="3">
    <source>
        <dbReference type="Pfam" id="PF14772"/>
    </source>
</evidence>
<dbReference type="InterPro" id="IPR039750">
    <property type="entry name" value="DRC1/DRC2"/>
</dbReference>
<dbReference type="STRING" id="102285.A0A0R3T7R7"/>
<dbReference type="PANTHER" id="PTHR21625:SF1">
    <property type="entry name" value="DYNEIN REGULATORY COMPLEX PROTEIN 1"/>
    <property type="match status" value="1"/>
</dbReference>
<organism evidence="6">
    <name type="scientific">Rodentolepis nana</name>
    <name type="common">Dwarf tapeworm</name>
    <name type="synonym">Hymenolepis nana</name>
    <dbReference type="NCBI Taxonomy" id="102285"/>
    <lineage>
        <taxon>Eukaryota</taxon>
        <taxon>Metazoa</taxon>
        <taxon>Spiralia</taxon>
        <taxon>Lophotrochozoa</taxon>
        <taxon>Platyhelminthes</taxon>
        <taxon>Cestoda</taxon>
        <taxon>Eucestoda</taxon>
        <taxon>Cyclophyllidea</taxon>
        <taxon>Hymenolepididae</taxon>
        <taxon>Rodentolepis</taxon>
    </lineage>
</organism>
<evidence type="ECO:0000256" key="1">
    <source>
        <dbReference type="ARBA" id="ARBA00023054"/>
    </source>
</evidence>
<accession>A0A0R3T7R7</accession>
<dbReference type="OrthoDB" id="10260459at2759"/>
<feature type="region of interest" description="Disordered" evidence="2">
    <location>
        <begin position="102"/>
        <end position="122"/>
    </location>
</feature>
<evidence type="ECO:0000313" key="4">
    <source>
        <dbReference type="EMBL" id="VDN98963.1"/>
    </source>
</evidence>
<proteinExistence type="predicted"/>
<gene>
    <name evidence="4" type="ORF">HNAJ_LOCUS3104</name>
</gene>
<evidence type="ECO:0000313" key="6">
    <source>
        <dbReference type="WBParaSite" id="HNAJ_0000310501-mRNA-1"/>
    </source>
</evidence>
<dbReference type="GO" id="GO:0003352">
    <property type="term" value="P:regulation of cilium movement"/>
    <property type="evidence" value="ECO:0007669"/>
    <property type="project" value="TreeGrafter"/>
</dbReference>
<feature type="domain" description="Dynein regulatory complex protein 1/2 N-terminal" evidence="3">
    <location>
        <begin position="92"/>
        <end position="148"/>
    </location>
</feature>
<dbReference type="GO" id="GO:0005858">
    <property type="term" value="C:axonemal dynein complex"/>
    <property type="evidence" value="ECO:0007669"/>
    <property type="project" value="InterPro"/>
</dbReference>
<dbReference type="AlphaFoldDB" id="A0A0R3T7R7"/>
<keyword evidence="1" id="KW-0175">Coiled coil</keyword>
<reference evidence="4 5" key="2">
    <citation type="submission" date="2018-11" db="EMBL/GenBank/DDBJ databases">
        <authorList>
            <consortium name="Pathogen Informatics"/>
        </authorList>
    </citation>
    <scope>NUCLEOTIDE SEQUENCE [LARGE SCALE GENOMIC DNA]</scope>
</reference>